<accession>A0ABV5ZXS7</accession>
<protein>
    <submittedName>
        <fullName evidence="4">S9 family peptidase</fullName>
    </submittedName>
</protein>
<gene>
    <name evidence="4" type="ORF">ACFFQA_17200</name>
</gene>
<dbReference type="SUPFAM" id="SSF69304">
    <property type="entry name" value="Tricorn protease N-terminal domain"/>
    <property type="match status" value="1"/>
</dbReference>
<organism evidence="4 5">
    <name type="scientific">Allokutzneria oryzae</name>
    <dbReference type="NCBI Taxonomy" id="1378989"/>
    <lineage>
        <taxon>Bacteria</taxon>
        <taxon>Bacillati</taxon>
        <taxon>Actinomycetota</taxon>
        <taxon>Actinomycetes</taxon>
        <taxon>Pseudonocardiales</taxon>
        <taxon>Pseudonocardiaceae</taxon>
        <taxon>Allokutzneria</taxon>
    </lineage>
</organism>
<dbReference type="Gene3D" id="2.120.10.30">
    <property type="entry name" value="TolB, C-terminal domain"/>
    <property type="match status" value="1"/>
</dbReference>
<dbReference type="RefSeq" id="WP_377852975.1">
    <property type="nucleotide sequence ID" value="NZ_JBHLZU010000014.1"/>
</dbReference>
<evidence type="ECO:0000313" key="5">
    <source>
        <dbReference type="Proteomes" id="UP001589693"/>
    </source>
</evidence>
<dbReference type="Pfam" id="PF00326">
    <property type="entry name" value="Peptidase_S9"/>
    <property type="match status" value="1"/>
</dbReference>
<keyword evidence="1" id="KW-0378">Hydrolase</keyword>
<reference evidence="4 5" key="1">
    <citation type="submission" date="2024-09" db="EMBL/GenBank/DDBJ databases">
        <authorList>
            <person name="Sun Q."/>
            <person name="Mori K."/>
        </authorList>
    </citation>
    <scope>NUCLEOTIDE SEQUENCE [LARGE SCALE GENOMIC DNA]</scope>
    <source>
        <strain evidence="4 5">TBRC 7907</strain>
    </source>
</reference>
<sequence>MTRRRLGWSDQFRLRVPADPHLSPDGGTVVYVLHGDDEDVDAARSALWLVPADGGQPWQLTLGDNDSAPRWSPDGGTIVFLRPVDGKPQLWALPVDGGEARQLTFRALGAGPATWHPSGTKLAFCAPADLGGEDVDQARRATEPVVTDRIDYKADGSGLLRQLRNHVFVLDLDEGAVPVQVTSGDFHVSGASWSPDGQLAYCVTEGDVTPRSTAFVLDSRHVEGGDLLFRDAYWLPCGLVLTAVAAGGVGHTRLVRESLEDLAPGFDRNVMPGSGGYPGAAPQASGDTVVFAARDQGCTHVYAVPASGGTPRKIIGTPETVISGMSVVGERICYVEASPTSAGDIFVTTVDGGEPLRLTDYGVESLPDVDLFTARPRVFTSDDGTEVHGWLLRDPSLSEPGPLLLDIHGGPHNAWSPVFDGRHFYHQVLAAKGWSVLLLNPRASDGYGEDFFTAGLGGWGVVDQQDFVGPVRALIESGVARESEIAVCGYSYGGYAVCWLTGHTDLFAAAVAGGCVSDLTSMYGTSDAGHFLGSREFLALPHADPARLSAQDPMRSVHRVETPTLLLHGENDDRCPIGQAEQWFTALRVRGVPTRLVRYPGASHLFVLNGRPSHRIDYNRRIVEWVDQHVGGTS</sequence>
<keyword evidence="5" id="KW-1185">Reference proteome</keyword>
<dbReference type="Gene3D" id="3.40.50.1820">
    <property type="entry name" value="alpha/beta hydrolase"/>
    <property type="match status" value="1"/>
</dbReference>
<evidence type="ECO:0000256" key="1">
    <source>
        <dbReference type="ARBA" id="ARBA00022801"/>
    </source>
</evidence>
<dbReference type="Pfam" id="PF07676">
    <property type="entry name" value="PD40"/>
    <property type="match status" value="2"/>
</dbReference>
<feature type="domain" description="Peptidase S9 prolyl oligopeptidase catalytic" evidence="3">
    <location>
        <begin position="426"/>
        <end position="632"/>
    </location>
</feature>
<evidence type="ECO:0000256" key="2">
    <source>
        <dbReference type="ARBA" id="ARBA00022825"/>
    </source>
</evidence>
<keyword evidence="2" id="KW-0645">Protease</keyword>
<evidence type="ECO:0000313" key="4">
    <source>
        <dbReference type="EMBL" id="MFB9905673.1"/>
    </source>
</evidence>
<dbReference type="InterPro" id="IPR011042">
    <property type="entry name" value="6-blade_b-propeller_TolB-like"/>
</dbReference>
<dbReference type="Proteomes" id="UP001589693">
    <property type="component" value="Unassembled WGS sequence"/>
</dbReference>
<evidence type="ECO:0000259" key="3">
    <source>
        <dbReference type="Pfam" id="PF00326"/>
    </source>
</evidence>
<dbReference type="EMBL" id="JBHLZU010000014">
    <property type="protein sequence ID" value="MFB9905673.1"/>
    <property type="molecule type" value="Genomic_DNA"/>
</dbReference>
<keyword evidence="2" id="KW-0720">Serine protease</keyword>
<dbReference type="InterPro" id="IPR011659">
    <property type="entry name" value="WD40"/>
</dbReference>
<comment type="caution">
    <text evidence="4">The sequence shown here is derived from an EMBL/GenBank/DDBJ whole genome shotgun (WGS) entry which is preliminary data.</text>
</comment>
<dbReference type="SUPFAM" id="SSF53474">
    <property type="entry name" value="alpha/beta-Hydrolases"/>
    <property type="match status" value="1"/>
</dbReference>
<dbReference type="PANTHER" id="PTHR42776:SF4">
    <property type="entry name" value="ACYLAMINO-ACID-RELEASING ENZYME"/>
    <property type="match status" value="1"/>
</dbReference>
<proteinExistence type="predicted"/>
<name>A0ABV5ZXS7_9PSEU</name>
<dbReference type="InterPro" id="IPR001375">
    <property type="entry name" value="Peptidase_S9_cat"/>
</dbReference>
<dbReference type="InterPro" id="IPR029058">
    <property type="entry name" value="AB_hydrolase_fold"/>
</dbReference>
<dbReference type="PANTHER" id="PTHR42776">
    <property type="entry name" value="SERINE PEPTIDASE S9 FAMILY MEMBER"/>
    <property type="match status" value="1"/>
</dbReference>